<comment type="subunit">
    <text evidence="7">Fourteen ClpP subunits assemble into 2 heptameric rings which stack back to back to give a disk-like structure with a central cavity, resembling the structure of eukaryotic proteasomes.</text>
</comment>
<evidence type="ECO:0000256" key="8">
    <source>
        <dbReference type="PROSITE-ProRule" id="PRU10085"/>
    </source>
</evidence>
<evidence type="ECO:0000313" key="10">
    <source>
        <dbReference type="EMBL" id="AQU89505.1"/>
    </source>
</evidence>
<dbReference type="EC" id="3.4.21.92" evidence="7"/>
<evidence type="ECO:0000256" key="2">
    <source>
        <dbReference type="ARBA" id="ARBA00022490"/>
    </source>
</evidence>
<dbReference type="GO" id="GO:0009368">
    <property type="term" value="C:endopeptidase Clp complex"/>
    <property type="evidence" value="ECO:0007669"/>
    <property type="project" value="TreeGrafter"/>
</dbReference>
<dbReference type="InterPro" id="IPR001907">
    <property type="entry name" value="ClpP"/>
</dbReference>
<comment type="subcellular location">
    <subcellularLocation>
        <location evidence="7">Cytoplasm</location>
    </subcellularLocation>
</comment>
<dbReference type="AlphaFoldDB" id="A0A1U9RSP9"/>
<dbReference type="PRINTS" id="PR00127">
    <property type="entry name" value="CLPPROTEASEP"/>
</dbReference>
<evidence type="ECO:0000256" key="7">
    <source>
        <dbReference type="HAMAP-Rule" id="MF_00444"/>
    </source>
</evidence>
<proteinExistence type="inferred from homology"/>
<keyword evidence="2 7" id="KW-0963">Cytoplasm</keyword>
<feature type="active site" evidence="7">
    <location>
        <position position="143"/>
    </location>
</feature>
<dbReference type="GO" id="GO:0004252">
    <property type="term" value="F:serine-type endopeptidase activity"/>
    <property type="evidence" value="ECO:0007669"/>
    <property type="project" value="UniProtKB-UniRule"/>
</dbReference>
<dbReference type="NCBIfam" id="NF001368">
    <property type="entry name" value="PRK00277.1"/>
    <property type="match status" value="1"/>
</dbReference>
<evidence type="ECO:0000256" key="6">
    <source>
        <dbReference type="ARBA" id="ARBA00034021"/>
    </source>
</evidence>
<organism evidence="10 11">
    <name type="scientific">Carsonella ruddii</name>
    <dbReference type="NCBI Taxonomy" id="114186"/>
    <lineage>
        <taxon>Bacteria</taxon>
        <taxon>Pseudomonadati</taxon>
        <taxon>Pseudomonadota</taxon>
        <taxon>Gammaproteobacteria</taxon>
        <taxon>Oceanospirillales</taxon>
        <taxon>Halomonadaceae</taxon>
        <taxon>Zymobacter group</taxon>
        <taxon>Candidatus Carsonella</taxon>
    </lineage>
</organism>
<keyword evidence="3 7" id="KW-0645">Protease</keyword>
<dbReference type="GO" id="GO:0051117">
    <property type="term" value="F:ATPase binding"/>
    <property type="evidence" value="ECO:0007669"/>
    <property type="project" value="TreeGrafter"/>
</dbReference>
<dbReference type="HAMAP" id="MF_00444">
    <property type="entry name" value="ClpP"/>
    <property type="match status" value="1"/>
</dbReference>
<dbReference type="PANTHER" id="PTHR10381">
    <property type="entry name" value="ATP-DEPENDENT CLP PROTEASE PROTEOLYTIC SUBUNIT"/>
    <property type="match status" value="1"/>
</dbReference>
<evidence type="ECO:0000313" key="11">
    <source>
        <dbReference type="Proteomes" id="UP000189666"/>
    </source>
</evidence>
<evidence type="ECO:0000256" key="5">
    <source>
        <dbReference type="ARBA" id="ARBA00022825"/>
    </source>
</evidence>
<protein>
    <recommendedName>
        <fullName evidence="7 9">ATP-dependent Clp protease proteolytic subunit</fullName>
        <ecNumber evidence="7">3.4.21.92</ecNumber>
    </recommendedName>
    <alternativeName>
        <fullName evidence="7">Endopeptidase Clp</fullName>
    </alternativeName>
</protein>
<dbReference type="GO" id="GO:0006515">
    <property type="term" value="P:protein quality control for misfolded or incompletely synthesized proteins"/>
    <property type="evidence" value="ECO:0007669"/>
    <property type="project" value="TreeGrafter"/>
</dbReference>
<accession>A0A1U9RSP9</accession>
<evidence type="ECO:0000256" key="9">
    <source>
        <dbReference type="RuleBase" id="RU003567"/>
    </source>
</evidence>
<dbReference type="InterPro" id="IPR029045">
    <property type="entry name" value="ClpP/crotonase-like_dom_sf"/>
</dbReference>
<feature type="active site" description="Nucleophile" evidence="7">
    <location>
        <position position="118"/>
    </location>
</feature>
<gene>
    <name evidence="7" type="primary">clpP</name>
    <name evidence="10" type="ORF">BW244_0087</name>
</gene>
<dbReference type="FunFam" id="3.90.226.10:FF:000001">
    <property type="entry name" value="ATP-dependent Clp protease proteolytic subunit"/>
    <property type="match status" value="1"/>
</dbReference>
<dbReference type="Pfam" id="PF00574">
    <property type="entry name" value="CLP_protease"/>
    <property type="match status" value="1"/>
</dbReference>
<comment type="function">
    <text evidence="7">Cleaves peptides in various proteins in a process that requires ATP hydrolysis. Has a chymotrypsin-like activity. Plays a major role in the degradation of misfolded proteins.</text>
</comment>
<evidence type="ECO:0000256" key="4">
    <source>
        <dbReference type="ARBA" id="ARBA00022801"/>
    </source>
</evidence>
<dbReference type="GO" id="GO:0005737">
    <property type="term" value="C:cytoplasm"/>
    <property type="evidence" value="ECO:0007669"/>
    <property type="project" value="UniProtKB-SubCell"/>
</dbReference>
<comment type="catalytic activity">
    <reaction evidence="6 7 8">
        <text>Hydrolysis of proteins to small peptides in the presence of ATP and magnesium. alpha-casein is the usual test substrate. In the absence of ATP, only oligopeptides shorter than five residues are hydrolyzed (such as succinyl-Leu-Tyr-|-NHMec, and Leu-Tyr-Leu-|-Tyr-Trp, in which cleavage of the -Tyr-|-Leu- and -Tyr-|-Trp bonds also occurs).</text>
        <dbReference type="EC" id="3.4.21.92"/>
    </reaction>
</comment>
<feature type="active site" evidence="8">
    <location>
        <position position="118"/>
    </location>
</feature>
<dbReference type="PROSITE" id="PS00381">
    <property type="entry name" value="CLP_PROTEASE_SER"/>
    <property type="match status" value="1"/>
</dbReference>
<dbReference type="PANTHER" id="PTHR10381:SF70">
    <property type="entry name" value="ATP-DEPENDENT CLP PROTEASE PROTEOLYTIC SUBUNIT"/>
    <property type="match status" value="1"/>
</dbReference>
<dbReference type="InterPro" id="IPR023562">
    <property type="entry name" value="ClpP/TepA"/>
</dbReference>
<dbReference type="GO" id="GO:0004176">
    <property type="term" value="F:ATP-dependent peptidase activity"/>
    <property type="evidence" value="ECO:0007669"/>
    <property type="project" value="InterPro"/>
</dbReference>
<dbReference type="Proteomes" id="UP000189666">
    <property type="component" value="Chromosome"/>
</dbReference>
<sequence>MASYVKGSNPFIYPNYLFLKKMVFVPTVIDKHIKGDRFLDLFSKMLKERVIFINGAIDDNMSIVIVAQLLFLDSDNNKDIIIYINSPGGVVSSGLSIYDTIQFIKSDIVTICIGQAASMGAVLLSAGKKGKRFSLQNSRIMIHQPLGYAQGQATDVEIHAREMIVIKNILCKILSSHTNNNIEKIFKDTDRDNFMDCKQSLKYGIIDNVLYKK</sequence>
<dbReference type="SUPFAM" id="SSF52096">
    <property type="entry name" value="ClpP/crotonase"/>
    <property type="match status" value="1"/>
</dbReference>
<dbReference type="NCBIfam" id="NF009205">
    <property type="entry name" value="PRK12553.1"/>
    <property type="match status" value="1"/>
</dbReference>
<keyword evidence="4 7" id="KW-0378">Hydrolase</keyword>
<dbReference type="CDD" id="cd07017">
    <property type="entry name" value="S14_ClpP_2"/>
    <property type="match status" value="1"/>
</dbReference>
<dbReference type="InterPro" id="IPR018215">
    <property type="entry name" value="ClpP_Ser_AS"/>
</dbReference>
<evidence type="ECO:0000256" key="1">
    <source>
        <dbReference type="ARBA" id="ARBA00007039"/>
    </source>
</evidence>
<dbReference type="Gene3D" id="3.90.226.10">
    <property type="entry name" value="2-enoyl-CoA Hydratase, Chain A, domain 1"/>
    <property type="match status" value="1"/>
</dbReference>
<evidence type="ECO:0000256" key="3">
    <source>
        <dbReference type="ARBA" id="ARBA00022670"/>
    </source>
</evidence>
<dbReference type="EMBL" id="CP019943">
    <property type="protein sequence ID" value="AQU89505.1"/>
    <property type="molecule type" value="Genomic_DNA"/>
</dbReference>
<keyword evidence="5 7" id="KW-0720">Serine protease</keyword>
<reference evidence="10 11" key="1">
    <citation type="submission" date="2017-02" db="EMBL/GenBank/DDBJ databases">
        <title>Complete Genome of Candidatus Carsonella ruddii strain BC, a Nutritional Endosymbiont of Bactericera cockerelli.</title>
        <authorList>
            <person name="Riley A.B."/>
            <person name="Kim D.H."/>
            <person name="Hansen A.K."/>
        </authorList>
    </citation>
    <scope>NUCLEOTIDE SEQUENCE [LARGE SCALE GENOMIC DNA]</scope>
    <source>
        <strain evidence="10 11">BC</strain>
    </source>
</reference>
<name>A0A1U9RSP9_CARRU</name>
<comment type="similarity">
    <text evidence="1 7 9">Belongs to the peptidase S14 family.</text>
</comment>